<accession>A0A7M7JQN1</accession>
<dbReference type="Proteomes" id="UP000594260">
    <property type="component" value="Unplaced"/>
</dbReference>
<dbReference type="AlphaFoldDB" id="A0A7M7JQN1"/>
<proteinExistence type="predicted"/>
<dbReference type="InParanoid" id="A0A7M7JQN1"/>
<organism evidence="1 2">
    <name type="scientific">Varroa destructor</name>
    <name type="common">Honeybee mite</name>
    <dbReference type="NCBI Taxonomy" id="109461"/>
    <lineage>
        <taxon>Eukaryota</taxon>
        <taxon>Metazoa</taxon>
        <taxon>Ecdysozoa</taxon>
        <taxon>Arthropoda</taxon>
        <taxon>Chelicerata</taxon>
        <taxon>Arachnida</taxon>
        <taxon>Acari</taxon>
        <taxon>Parasitiformes</taxon>
        <taxon>Mesostigmata</taxon>
        <taxon>Gamasina</taxon>
        <taxon>Dermanyssoidea</taxon>
        <taxon>Varroidae</taxon>
        <taxon>Varroa</taxon>
    </lineage>
</organism>
<reference evidence="1" key="1">
    <citation type="submission" date="2021-01" db="UniProtKB">
        <authorList>
            <consortium name="EnsemblMetazoa"/>
        </authorList>
    </citation>
    <scope>IDENTIFICATION</scope>
</reference>
<dbReference type="GeneID" id="111248114"/>
<evidence type="ECO:0000313" key="1">
    <source>
        <dbReference type="EnsemblMetazoa" id="XP_022655637"/>
    </source>
</evidence>
<keyword evidence="2" id="KW-1185">Reference proteome</keyword>
<dbReference type="EnsemblMetazoa" id="XM_022799902">
    <property type="protein sequence ID" value="XP_022655637"/>
    <property type="gene ID" value="LOC111248114"/>
</dbReference>
<protein>
    <submittedName>
        <fullName evidence="1">Uncharacterized protein</fullName>
    </submittedName>
</protein>
<name>A0A7M7JQN1_VARDE</name>
<dbReference type="RefSeq" id="XP_022655637.1">
    <property type="nucleotide sequence ID" value="XM_022799902.1"/>
</dbReference>
<dbReference type="KEGG" id="vde:111248114"/>
<sequence length="111" mass="11705">MTNLHLRAAIEGIAVGSATVRMNLNHGIARDVVSEPCRPRRTSETLQLRLTSLSTVNTATVATAVIITTTTSISSDPAKFIGTTPSLALTSPSILTPAEARPAFSLTRFSL</sequence>
<evidence type="ECO:0000313" key="2">
    <source>
        <dbReference type="Proteomes" id="UP000594260"/>
    </source>
</evidence>